<dbReference type="CDD" id="cd01647">
    <property type="entry name" value="RT_LTR"/>
    <property type="match status" value="1"/>
</dbReference>
<dbReference type="GO" id="GO:0004519">
    <property type="term" value="F:endonuclease activity"/>
    <property type="evidence" value="ECO:0007669"/>
    <property type="project" value="UniProtKB-KW"/>
</dbReference>
<keyword evidence="4" id="KW-0255">Endonuclease</keyword>
<dbReference type="EMBL" id="QJKJ01002135">
    <property type="protein sequence ID" value="RDY04172.1"/>
    <property type="molecule type" value="Genomic_DNA"/>
</dbReference>
<dbReference type="FunFam" id="3.10.20.370:FF:000001">
    <property type="entry name" value="Retrovirus-related Pol polyprotein from transposon 17.6-like protein"/>
    <property type="match status" value="1"/>
</dbReference>
<dbReference type="Proteomes" id="UP000257109">
    <property type="component" value="Unassembled WGS sequence"/>
</dbReference>
<gene>
    <name evidence="8" type="primary">pol</name>
    <name evidence="8" type="ORF">CR513_12152</name>
</gene>
<dbReference type="Gene3D" id="3.10.20.370">
    <property type="match status" value="1"/>
</dbReference>
<dbReference type="CDD" id="cd09274">
    <property type="entry name" value="RNase_HI_RT_Ty3"/>
    <property type="match status" value="1"/>
</dbReference>
<evidence type="ECO:0000313" key="8">
    <source>
        <dbReference type="EMBL" id="RDY04172.1"/>
    </source>
</evidence>
<evidence type="ECO:0000256" key="6">
    <source>
        <dbReference type="ARBA" id="ARBA00022918"/>
    </source>
</evidence>
<dbReference type="InterPro" id="IPR043128">
    <property type="entry name" value="Rev_trsase/Diguanyl_cyclase"/>
</dbReference>
<accession>A0A371HN94</accession>
<dbReference type="GO" id="GO:0016787">
    <property type="term" value="F:hydrolase activity"/>
    <property type="evidence" value="ECO:0007669"/>
    <property type="project" value="UniProtKB-KW"/>
</dbReference>
<evidence type="ECO:0000256" key="3">
    <source>
        <dbReference type="ARBA" id="ARBA00022722"/>
    </source>
</evidence>
<keyword evidence="9" id="KW-1185">Reference proteome</keyword>
<feature type="domain" description="Reverse transcriptase RNase H-like" evidence="7">
    <location>
        <begin position="281"/>
        <end position="365"/>
    </location>
</feature>
<keyword evidence="2" id="KW-0548">Nucleotidyltransferase</keyword>
<protein>
    <submittedName>
        <fullName evidence="8">Retrovirus-related Pol polyprotein from transposon 17.6</fullName>
    </submittedName>
</protein>
<keyword evidence="6" id="KW-0695">RNA-directed DNA polymerase</keyword>
<evidence type="ECO:0000313" key="9">
    <source>
        <dbReference type="Proteomes" id="UP000257109"/>
    </source>
</evidence>
<evidence type="ECO:0000256" key="5">
    <source>
        <dbReference type="ARBA" id="ARBA00022801"/>
    </source>
</evidence>
<dbReference type="PANTHER" id="PTHR37984:SF5">
    <property type="entry name" value="PROTEIN NYNRIN-LIKE"/>
    <property type="match status" value="1"/>
</dbReference>
<evidence type="ECO:0000256" key="4">
    <source>
        <dbReference type="ARBA" id="ARBA00022759"/>
    </source>
</evidence>
<dbReference type="Pfam" id="PF17917">
    <property type="entry name" value="RT_RNaseH"/>
    <property type="match status" value="1"/>
</dbReference>
<dbReference type="Gene3D" id="3.30.70.270">
    <property type="match status" value="1"/>
</dbReference>
<dbReference type="GO" id="GO:0003964">
    <property type="term" value="F:RNA-directed DNA polymerase activity"/>
    <property type="evidence" value="ECO:0007669"/>
    <property type="project" value="UniProtKB-KW"/>
</dbReference>
<proteinExistence type="predicted"/>
<reference evidence="8" key="1">
    <citation type="submission" date="2018-05" db="EMBL/GenBank/DDBJ databases">
        <title>Draft genome of Mucuna pruriens seed.</title>
        <authorList>
            <person name="Nnadi N.E."/>
            <person name="Vos R."/>
            <person name="Hasami M.H."/>
            <person name="Devisetty U.K."/>
            <person name="Aguiy J.C."/>
        </authorList>
    </citation>
    <scope>NUCLEOTIDE SEQUENCE [LARGE SCALE GENOMIC DNA]</scope>
    <source>
        <strain evidence="8">JCA_2017</strain>
    </source>
</reference>
<dbReference type="InterPro" id="IPR041373">
    <property type="entry name" value="RT_RNaseH"/>
</dbReference>
<evidence type="ECO:0000259" key="7">
    <source>
        <dbReference type="Pfam" id="PF17917"/>
    </source>
</evidence>
<evidence type="ECO:0000256" key="2">
    <source>
        <dbReference type="ARBA" id="ARBA00022695"/>
    </source>
</evidence>
<dbReference type="InterPro" id="IPR050951">
    <property type="entry name" value="Retrovirus_Pol_polyprotein"/>
</dbReference>
<comment type="caution">
    <text evidence="8">The sequence shown here is derived from an EMBL/GenBank/DDBJ whole genome shotgun (WGS) entry which is preliminary data.</text>
</comment>
<dbReference type="Gene3D" id="3.10.10.10">
    <property type="entry name" value="HIV Type 1 Reverse Transcriptase, subunit A, domain 1"/>
    <property type="match status" value="1"/>
</dbReference>
<dbReference type="InterPro" id="IPR043502">
    <property type="entry name" value="DNA/RNA_pol_sf"/>
</dbReference>
<sequence length="366" mass="42263">MKKRYELLSILMSFSKEVENHFGKTIKILRIRQPQRQLNPTILDIVKSKLEIYLQQGSITPYQTISRTRIMKNQDDELVPTRIQNSWRVCIDYRKLNQATRKDHFPLPFIDEVLERLVGYMQIHIALIDQHKTTFTCLFGIFAYTRMPFDLCNALSTFQSCMDVFMDDFMVYGHSFDACLESLSRVLDRCIETNLMLNFDKCHFMGIRCLIEVLRSTMPKLILLLFFLTLHLCGKFVLSLDMQELHPKFQQNSLATVQTSTTRCGELKKRVTTTLILQAPDWELSFKLMCDASDLALGAVLGQRVGKYSHVIAYASCILDLAQANYTTTKKELLAILFALDKLCSYLFGSKIVVFSDHAALKFLLK</sequence>
<organism evidence="8 9">
    <name type="scientific">Mucuna pruriens</name>
    <name type="common">Velvet bean</name>
    <name type="synonym">Dolichos pruriens</name>
    <dbReference type="NCBI Taxonomy" id="157652"/>
    <lineage>
        <taxon>Eukaryota</taxon>
        <taxon>Viridiplantae</taxon>
        <taxon>Streptophyta</taxon>
        <taxon>Embryophyta</taxon>
        <taxon>Tracheophyta</taxon>
        <taxon>Spermatophyta</taxon>
        <taxon>Magnoliopsida</taxon>
        <taxon>eudicotyledons</taxon>
        <taxon>Gunneridae</taxon>
        <taxon>Pentapetalae</taxon>
        <taxon>rosids</taxon>
        <taxon>fabids</taxon>
        <taxon>Fabales</taxon>
        <taxon>Fabaceae</taxon>
        <taxon>Papilionoideae</taxon>
        <taxon>50 kb inversion clade</taxon>
        <taxon>NPAAA clade</taxon>
        <taxon>indigoferoid/millettioid clade</taxon>
        <taxon>Phaseoleae</taxon>
        <taxon>Mucuna</taxon>
    </lineage>
</organism>
<feature type="non-terminal residue" evidence="8">
    <location>
        <position position="1"/>
    </location>
</feature>
<keyword evidence="1" id="KW-0808">Transferase</keyword>
<keyword evidence="3" id="KW-0540">Nuclease</keyword>
<dbReference type="PANTHER" id="PTHR37984">
    <property type="entry name" value="PROTEIN CBG26694"/>
    <property type="match status" value="1"/>
</dbReference>
<dbReference type="OrthoDB" id="10055717at2759"/>
<keyword evidence="5" id="KW-0378">Hydrolase</keyword>
<dbReference type="AlphaFoldDB" id="A0A371HN94"/>
<dbReference type="SUPFAM" id="SSF56672">
    <property type="entry name" value="DNA/RNA polymerases"/>
    <property type="match status" value="1"/>
</dbReference>
<name>A0A371HN94_MUCPR</name>
<evidence type="ECO:0000256" key="1">
    <source>
        <dbReference type="ARBA" id="ARBA00022679"/>
    </source>
</evidence>